<evidence type="ECO:0000313" key="15">
    <source>
        <dbReference type="Proteomes" id="UP001291623"/>
    </source>
</evidence>
<evidence type="ECO:0000256" key="11">
    <source>
        <dbReference type="RuleBase" id="RU361128"/>
    </source>
</evidence>
<evidence type="ECO:0000256" key="6">
    <source>
        <dbReference type="ARBA" id="ARBA00022771"/>
    </source>
</evidence>
<dbReference type="GO" id="GO:0008270">
    <property type="term" value="F:zinc ion binding"/>
    <property type="evidence" value="ECO:0007669"/>
    <property type="project" value="UniProtKB-KW"/>
</dbReference>
<feature type="compositionally biased region" description="Basic and acidic residues" evidence="12">
    <location>
        <begin position="143"/>
        <end position="162"/>
    </location>
</feature>
<dbReference type="InterPro" id="IPR037607">
    <property type="entry name" value="DGK"/>
</dbReference>
<keyword evidence="6" id="KW-0863">Zinc-finger</keyword>
<dbReference type="InterPro" id="IPR017438">
    <property type="entry name" value="ATP-NAD_kinase_N"/>
</dbReference>
<evidence type="ECO:0000256" key="9">
    <source>
        <dbReference type="ARBA" id="ARBA00023016"/>
    </source>
</evidence>
<dbReference type="SMART" id="SM00045">
    <property type="entry name" value="DAGKa"/>
    <property type="match status" value="1"/>
</dbReference>
<feature type="region of interest" description="Disordered" evidence="12">
    <location>
        <begin position="1"/>
        <end position="25"/>
    </location>
</feature>
<dbReference type="EC" id="2.7.1.107" evidence="11"/>
<keyword evidence="6" id="KW-0862">Zinc</keyword>
<dbReference type="GO" id="GO:0007200">
    <property type="term" value="P:phospholipase C-activating G protein-coupled receptor signaling pathway"/>
    <property type="evidence" value="ECO:0007669"/>
    <property type="project" value="InterPro"/>
</dbReference>
<dbReference type="Pfam" id="PF00781">
    <property type="entry name" value="DAGK_cat"/>
    <property type="match status" value="1"/>
</dbReference>
<comment type="caution">
    <text evidence="14">The sequence shown here is derived from an EMBL/GenBank/DDBJ whole genome shotgun (WGS) entry which is preliminary data.</text>
</comment>
<dbReference type="PANTHER" id="PTHR11255">
    <property type="entry name" value="DIACYLGLYCEROL KINASE"/>
    <property type="match status" value="1"/>
</dbReference>
<keyword evidence="4 11" id="KW-0808">Transferase</keyword>
<feature type="region of interest" description="Disordered" evidence="12">
    <location>
        <begin position="115"/>
        <end position="175"/>
    </location>
</feature>
<evidence type="ECO:0000259" key="13">
    <source>
        <dbReference type="PROSITE" id="PS50146"/>
    </source>
</evidence>
<keyword evidence="10" id="KW-0472">Membrane</keyword>
<comment type="subunit">
    <text evidence="3">Monomer.</text>
</comment>
<dbReference type="EMBL" id="JAVYJV010000066">
    <property type="protein sequence ID" value="KAK4336994.1"/>
    <property type="molecule type" value="Genomic_DNA"/>
</dbReference>
<evidence type="ECO:0000256" key="1">
    <source>
        <dbReference type="ARBA" id="ARBA00004370"/>
    </source>
</evidence>
<dbReference type="AlphaFoldDB" id="A0AAE1QPP1"/>
<keyword evidence="15" id="KW-1185">Reference proteome</keyword>
<evidence type="ECO:0000256" key="12">
    <source>
        <dbReference type="SAM" id="MobiDB-lite"/>
    </source>
</evidence>
<evidence type="ECO:0000256" key="3">
    <source>
        <dbReference type="ARBA" id="ARBA00011245"/>
    </source>
</evidence>
<evidence type="ECO:0000256" key="2">
    <source>
        <dbReference type="ARBA" id="ARBA00009280"/>
    </source>
</evidence>
<keyword evidence="6" id="KW-0479">Metal-binding</keyword>
<reference evidence="14" key="1">
    <citation type="submission" date="2023-12" db="EMBL/GenBank/DDBJ databases">
        <title>Genome assembly of Anisodus tanguticus.</title>
        <authorList>
            <person name="Wang Y.-J."/>
        </authorList>
    </citation>
    <scope>NUCLEOTIDE SEQUENCE</scope>
    <source>
        <strain evidence="14">KB-2021</strain>
        <tissue evidence="14">Leaf</tissue>
    </source>
</reference>
<dbReference type="InterPro" id="IPR016064">
    <property type="entry name" value="NAD/diacylglycerol_kinase_sf"/>
</dbReference>
<keyword evidence="5 11" id="KW-0547">Nucleotide-binding</keyword>
<name>A0AAE1QPP1_9SOLA</name>
<dbReference type="Pfam" id="PF00609">
    <property type="entry name" value="DAGK_acc"/>
    <property type="match status" value="1"/>
</dbReference>
<dbReference type="PROSITE" id="PS50146">
    <property type="entry name" value="DAGK"/>
    <property type="match status" value="1"/>
</dbReference>
<dbReference type="InterPro" id="IPR000756">
    <property type="entry name" value="Diacylglycerol_kin_accessory"/>
</dbReference>
<evidence type="ECO:0000256" key="7">
    <source>
        <dbReference type="ARBA" id="ARBA00022777"/>
    </source>
</evidence>
<sequence length="409" mass="44045">MANNYSGSNAKNSSSSNQKFISSSSSATELDSIAENLTTSTPVSLPSTELIDVCGSSTTGSALIQERILGEKSPHINQYWAYSQLPQQNNPISQPINTSGSTGTVFSRAQDNVSLPTKEFSHSGGLVGPGERTGSEESSNVEPRSKDADDYPSPKDKDKDEDNVGQDSVCQSPPCAIVPLGTGNDLARVLRWGSGYAGGEDALTLLKDVIDAEEIRLDRWTVNFRSDEATQVAPIPNAVSQMSSISGCLTEGSVNPGAAGQEDNAQIYVMNNYFGIGIDADLCLGFHNAREENPDKFNSRFHNKSVYVKMGLRKMVSRKTWKELHKEIKVEVDGKIIQLPPVEGIIILNILSWGSGANPWGQEKEDNFAKPTHYDGMLEIVGVTGVVHMGQIQSGLRSAIRIAQGGHVS</sequence>
<evidence type="ECO:0000256" key="10">
    <source>
        <dbReference type="ARBA" id="ARBA00023136"/>
    </source>
</evidence>
<dbReference type="PANTHER" id="PTHR11255:SF54">
    <property type="entry name" value="DIACYLGLYCEROL KINASE THETA"/>
    <property type="match status" value="1"/>
</dbReference>
<comment type="subcellular location">
    <subcellularLocation>
        <location evidence="1">Membrane</location>
    </subcellularLocation>
</comment>
<dbReference type="Proteomes" id="UP001291623">
    <property type="component" value="Unassembled WGS sequence"/>
</dbReference>
<evidence type="ECO:0000313" key="14">
    <source>
        <dbReference type="EMBL" id="KAK4336994.1"/>
    </source>
</evidence>
<dbReference type="GO" id="GO:0016020">
    <property type="term" value="C:membrane"/>
    <property type="evidence" value="ECO:0007669"/>
    <property type="project" value="UniProtKB-SubCell"/>
</dbReference>
<evidence type="ECO:0000256" key="5">
    <source>
        <dbReference type="ARBA" id="ARBA00022741"/>
    </source>
</evidence>
<dbReference type="Gene3D" id="3.40.50.10330">
    <property type="entry name" value="Probable inorganic polyphosphate/atp-NAD kinase, domain 1"/>
    <property type="match status" value="1"/>
</dbReference>
<keyword evidence="7 11" id="KW-0418">Kinase</keyword>
<dbReference type="GO" id="GO:0005524">
    <property type="term" value="F:ATP binding"/>
    <property type="evidence" value="ECO:0007669"/>
    <property type="project" value="UniProtKB-KW"/>
</dbReference>
<keyword evidence="9" id="KW-0346">Stress response</keyword>
<comment type="similarity">
    <text evidence="2 11">Belongs to the eukaryotic diacylglycerol kinase family.</text>
</comment>
<dbReference type="FunFam" id="2.60.200.40:FF:000004">
    <property type="entry name" value="Diacylglycerol kinase"/>
    <property type="match status" value="1"/>
</dbReference>
<proteinExistence type="inferred from homology"/>
<feature type="domain" description="DAGKc" evidence="13">
    <location>
        <begin position="173"/>
        <end position="226"/>
    </location>
</feature>
<evidence type="ECO:0000256" key="4">
    <source>
        <dbReference type="ARBA" id="ARBA00022679"/>
    </source>
</evidence>
<accession>A0AAE1QPP1</accession>
<dbReference type="SMART" id="SM00046">
    <property type="entry name" value="DAGKc"/>
    <property type="match status" value="1"/>
</dbReference>
<keyword evidence="8 11" id="KW-0067">ATP-binding</keyword>
<comment type="catalytic activity">
    <reaction evidence="11">
        <text>a 1,2-diacyl-sn-glycerol + ATP = a 1,2-diacyl-sn-glycero-3-phosphate + ADP + H(+)</text>
        <dbReference type="Rhea" id="RHEA:10272"/>
        <dbReference type="ChEBI" id="CHEBI:15378"/>
        <dbReference type="ChEBI" id="CHEBI:17815"/>
        <dbReference type="ChEBI" id="CHEBI:30616"/>
        <dbReference type="ChEBI" id="CHEBI:58608"/>
        <dbReference type="ChEBI" id="CHEBI:456216"/>
        <dbReference type="EC" id="2.7.1.107"/>
    </reaction>
</comment>
<dbReference type="SUPFAM" id="SSF111331">
    <property type="entry name" value="NAD kinase/diacylglycerol kinase-like"/>
    <property type="match status" value="1"/>
</dbReference>
<evidence type="ECO:0000256" key="8">
    <source>
        <dbReference type="ARBA" id="ARBA00022840"/>
    </source>
</evidence>
<gene>
    <name evidence="14" type="ORF">RND71_044225</name>
</gene>
<dbReference type="InterPro" id="IPR001206">
    <property type="entry name" value="Diacylglycerol_kinase_cat_dom"/>
</dbReference>
<protein>
    <recommendedName>
        <fullName evidence="11">Diacylglycerol kinase</fullName>
        <shortName evidence="11">DAG kinase</shortName>
        <ecNumber evidence="11">2.7.1.107</ecNumber>
    </recommendedName>
</protein>
<organism evidence="14 15">
    <name type="scientific">Anisodus tanguticus</name>
    <dbReference type="NCBI Taxonomy" id="243964"/>
    <lineage>
        <taxon>Eukaryota</taxon>
        <taxon>Viridiplantae</taxon>
        <taxon>Streptophyta</taxon>
        <taxon>Embryophyta</taxon>
        <taxon>Tracheophyta</taxon>
        <taxon>Spermatophyta</taxon>
        <taxon>Magnoliopsida</taxon>
        <taxon>eudicotyledons</taxon>
        <taxon>Gunneridae</taxon>
        <taxon>Pentapetalae</taxon>
        <taxon>asterids</taxon>
        <taxon>lamiids</taxon>
        <taxon>Solanales</taxon>
        <taxon>Solanaceae</taxon>
        <taxon>Solanoideae</taxon>
        <taxon>Hyoscyameae</taxon>
        <taxon>Anisodus</taxon>
    </lineage>
</organism>
<dbReference type="GO" id="GO:0004143">
    <property type="term" value="F:ATP-dependent diacylglycerol kinase activity"/>
    <property type="evidence" value="ECO:0007669"/>
    <property type="project" value="UniProtKB-EC"/>
</dbReference>
<dbReference type="Gene3D" id="2.60.200.40">
    <property type="match status" value="1"/>
</dbReference>